<dbReference type="Proteomes" id="UP000315423">
    <property type="component" value="Unassembled WGS sequence"/>
</dbReference>
<evidence type="ECO:0000313" key="2">
    <source>
        <dbReference type="Proteomes" id="UP000315423"/>
    </source>
</evidence>
<dbReference type="EMBL" id="QYBA01000163">
    <property type="protein sequence ID" value="TKY91607.1"/>
    <property type="molecule type" value="Genomic_DNA"/>
</dbReference>
<feature type="non-terminal residue" evidence="1">
    <location>
        <position position="510"/>
    </location>
</feature>
<reference evidence="1" key="1">
    <citation type="submission" date="2018-09" db="EMBL/GenBank/DDBJ databases">
        <title>A genomic encyclopedia of anaerobic methanotrophic archaea.</title>
        <authorList>
            <person name="Skennerton C.T."/>
            <person name="Chadwick G.L."/>
            <person name="Laso-Perez R."/>
            <person name="Leu A.O."/>
            <person name="Speth D.R."/>
            <person name="Yu H."/>
            <person name="Morgan-Lang C."/>
            <person name="Hatzenpichler R."/>
            <person name="Goudeau D."/>
            <person name="Malmstrom R."/>
            <person name="Woyke T."/>
            <person name="Hallam S."/>
            <person name="Tyson G.W."/>
            <person name="Wegener G."/>
            <person name="Boetius A."/>
            <person name="Orphan V.J."/>
        </authorList>
    </citation>
    <scope>NUCLEOTIDE SEQUENCE</scope>
    <source>
        <strain evidence="1">CONS3730D10UFb2</strain>
    </source>
</reference>
<gene>
    <name evidence="1" type="ORF">C5S46_04920</name>
</gene>
<organism evidence="1 2">
    <name type="scientific">Candidatus Methanomarinus sp</name>
    <dbReference type="NCBI Taxonomy" id="3386244"/>
    <lineage>
        <taxon>Archaea</taxon>
        <taxon>Methanobacteriati</taxon>
        <taxon>Methanobacteriota</taxon>
        <taxon>Stenosarchaea group</taxon>
        <taxon>Methanomicrobia</taxon>
        <taxon>Methanosarcinales</taxon>
        <taxon>ANME-2 cluster</taxon>
        <taxon>Candidatus Methanocomedenaceae</taxon>
        <taxon>Candidatus Methanomarinus</taxon>
    </lineage>
</organism>
<sequence length="510" mass="55383">MIGFEHVYYLLAIIPVFIAGWILVKRGANHSLIMSRVSVISLLIIALAGPYNPLIVTEIDDTPSITVLSDETESMDLFEEGTAQEIFERLQGQTPVTMERMKGLRSDIGDEILSSSERSYHVVVVSDGNNNFGSDLEETIDFVSDTGTSIYAITQTPLVNDLSVEITGGRTAVVGNENLVGIEVRQALSDARYRLTVEVDGQSVLRIDETQTAVKKTIAFSHTFTSLGPHVITARISSSDDMRTDNNLFNKTVYVVPKPEVLLITSDTDSPMYNILNNQYALYTASAVDVNNLSKYKAVVLDNSNNDHISSDVVDKLREYTANGRGLVVVGGDNSYDFGNYLSSGLETVLPVESYPSTYAGSVNIVIVMDISGSIKAHKALDDEKAMVISLLQDMGRDTNVGIAAFGSKAVQVSEGLLPMSGHANRDALIDKVTNLKTGHGGTSMDEGIAKATEMLDNTSGQKNIIIFSDGAIDNGFDDCMIEISSIDTTQIEMVFALIKTNVKFEQLVK</sequence>
<accession>A0AC61SAJ1</accession>
<proteinExistence type="predicted"/>
<evidence type="ECO:0000313" key="1">
    <source>
        <dbReference type="EMBL" id="TKY91607.1"/>
    </source>
</evidence>
<name>A0AC61SAJ1_9EURY</name>
<comment type="caution">
    <text evidence="1">The sequence shown here is derived from an EMBL/GenBank/DDBJ whole genome shotgun (WGS) entry which is preliminary data.</text>
</comment>
<protein>
    <submittedName>
        <fullName evidence="1">VWA domain-containing protein</fullName>
    </submittedName>
</protein>